<proteinExistence type="predicted"/>
<organism evidence="1">
    <name type="scientific">Ditylum brightwellii</name>
    <dbReference type="NCBI Taxonomy" id="49249"/>
    <lineage>
        <taxon>Eukaryota</taxon>
        <taxon>Sar</taxon>
        <taxon>Stramenopiles</taxon>
        <taxon>Ochrophyta</taxon>
        <taxon>Bacillariophyta</taxon>
        <taxon>Mediophyceae</taxon>
        <taxon>Lithodesmiophycidae</taxon>
        <taxon>Lithodesmiales</taxon>
        <taxon>Lithodesmiaceae</taxon>
        <taxon>Ditylum</taxon>
    </lineage>
</organism>
<dbReference type="EMBL" id="HBNS01024735">
    <property type="protein sequence ID" value="CAE4615966.1"/>
    <property type="molecule type" value="Transcribed_RNA"/>
</dbReference>
<accession>A0A7S4RJB1</accession>
<gene>
    <name evidence="1" type="ORF">DBRI00130_LOCUS19497</name>
</gene>
<evidence type="ECO:0008006" key="2">
    <source>
        <dbReference type="Google" id="ProtNLM"/>
    </source>
</evidence>
<dbReference type="InterPro" id="IPR010869">
    <property type="entry name" value="DUF1501"/>
</dbReference>
<dbReference type="SUPFAM" id="SSF53649">
    <property type="entry name" value="Alkaline phosphatase-like"/>
    <property type="match status" value="1"/>
</dbReference>
<protein>
    <recommendedName>
        <fullName evidence="2">DUF1501 domain-containing protein</fullName>
    </recommendedName>
</protein>
<dbReference type="PANTHER" id="PTHR43737:SF1">
    <property type="entry name" value="DUF1501 DOMAIN-CONTAINING PROTEIN"/>
    <property type="match status" value="1"/>
</dbReference>
<dbReference type="PANTHER" id="PTHR43737">
    <property type="entry name" value="BLL7424 PROTEIN"/>
    <property type="match status" value="1"/>
</dbReference>
<dbReference type="InterPro" id="IPR017850">
    <property type="entry name" value="Alkaline_phosphatase_core_sf"/>
</dbReference>
<sequence length="361" mass="39590">MTTPEFHTNNLAKKNGLVRDEYKPPENSNNSYKALVYIMLSGGCDSFNVLVPYTCNGTTALYDEYASERGSVKLDRNSLHVISAGGQVCSEFGLHGSLNNIHDLYTKSELLFFANTGVITKPSTKMNYWQNSKTALFGHDSMQREAKRINPYDSTAQTGVLGRMADVMTADNYTFGSFSIDWHSEALVGKAGMSPAPSTVSQHGTNAFNSDSLSVNMNNRIIALNEATSADSGVFSEQWSAEMLHSLLKNEALHSALSGTTIETNFPDNHLGRQLKMVTRLIATRETRRVDRDVFFVQMGGFDTHHTGDLNSLFSQLDEAIGAFTKGLKELGVWESVTTVQLSDFGRTLVPNSGGGTDHGW</sequence>
<name>A0A7S4RJB1_9STRA</name>
<dbReference type="AlphaFoldDB" id="A0A7S4RJB1"/>
<dbReference type="Pfam" id="PF07394">
    <property type="entry name" value="DUF1501"/>
    <property type="match status" value="1"/>
</dbReference>
<reference evidence="1" key="1">
    <citation type="submission" date="2021-01" db="EMBL/GenBank/DDBJ databases">
        <authorList>
            <person name="Corre E."/>
            <person name="Pelletier E."/>
            <person name="Niang G."/>
            <person name="Scheremetjew M."/>
            <person name="Finn R."/>
            <person name="Kale V."/>
            <person name="Holt S."/>
            <person name="Cochrane G."/>
            <person name="Meng A."/>
            <person name="Brown T."/>
            <person name="Cohen L."/>
        </authorList>
    </citation>
    <scope>NUCLEOTIDE SEQUENCE</scope>
    <source>
        <strain evidence="1">GSO104</strain>
    </source>
</reference>
<evidence type="ECO:0000313" key="1">
    <source>
        <dbReference type="EMBL" id="CAE4615966.1"/>
    </source>
</evidence>